<name>A0AA37HIK5_9HYPH</name>
<protein>
    <submittedName>
        <fullName evidence="1">Uncharacterized protein</fullName>
    </submittedName>
</protein>
<sequence length="98" mass="11273">MFGHQIILLCDRIIELGLADSREAFSIRYCDRARGYLGDYTRREGATARVSPRTIARIRHRLAEVVAIRQDLAAEIRDLDATIERDIYIATLLGRRSR</sequence>
<evidence type="ECO:0000313" key="1">
    <source>
        <dbReference type="EMBL" id="GJD66244.1"/>
    </source>
</evidence>
<comment type="caution">
    <text evidence="1">The sequence shown here is derived from an EMBL/GenBank/DDBJ whole genome shotgun (WGS) entry which is preliminary data.</text>
</comment>
<dbReference type="Proteomes" id="UP001055286">
    <property type="component" value="Unassembled WGS sequence"/>
</dbReference>
<proteinExistence type="predicted"/>
<organism evidence="1 2">
    <name type="scientific">Methylobacterium frigidaeris</name>
    <dbReference type="NCBI Taxonomy" id="2038277"/>
    <lineage>
        <taxon>Bacteria</taxon>
        <taxon>Pseudomonadati</taxon>
        <taxon>Pseudomonadota</taxon>
        <taxon>Alphaproteobacteria</taxon>
        <taxon>Hyphomicrobiales</taxon>
        <taxon>Methylobacteriaceae</taxon>
        <taxon>Methylobacterium</taxon>
    </lineage>
</organism>
<accession>A0AA37HIK5</accession>
<dbReference type="RefSeq" id="WP_238193377.1">
    <property type="nucleotide sequence ID" value="NZ_BPQJ01000058.1"/>
</dbReference>
<keyword evidence="2" id="KW-1185">Reference proteome</keyword>
<dbReference type="EMBL" id="BPQJ01000058">
    <property type="protein sequence ID" value="GJD66244.1"/>
    <property type="molecule type" value="Genomic_DNA"/>
</dbReference>
<reference evidence="1" key="1">
    <citation type="journal article" date="2016" name="Front. Microbiol.">
        <title>Genome Sequence of the Piezophilic, Mesophilic Sulfate-Reducing Bacterium Desulfovibrio indicus J2T.</title>
        <authorList>
            <person name="Cao J."/>
            <person name="Maignien L."/>
            <person name="Shao Z."/>
            <person name="Alain K."/>
            <person name="Jebbar M."/>
        </authorList>
    </citation>
    <scope>NUCLEOTIDE SEQUENCE</scope>
    <source>
        <strain evidence="1">JCM 32048</strain>
    </source>
</reference>
<dbReference type="AlphaFoldDB" id="A0AA37HIK5"/>
<evidence type="ECO:0000313" key="2">
    <source>
        <dbReference type="Proteomes" id="UP001055286"/>
    </source>
</evidence>
<reference evidence="1" key="2">
    <citation type="submission" date="2021-08" db="EMBL/GenBank/DDBJ databases">
        <authorList>
            <person name="Tani A."/>
            <person name="Ola A."/>
            <person name="Ogura Y."/>
            <person name="Katsura K."/>
            <person name="Hayashi T."/>
        </authorList>
    </citation>
    <scope>NUCLEOTIDE SEQUENCE</scope>
    <source>
        <strain evidence="1">JCM 32048</strain>
    </source>
</reference>
<gene>
    <name evidence="1" type="ORF">MPEAHAMD_6441</name>
</gene>